<proteinExistence type="predicted"/>
<organism evidence="1 2">
    <name type="scientific">Campylobacter canadensis</name>
    <dbReference type="NCBI Taxonomy" id="449520"/>
    <lineage>
        <taxon>Bacteria</taxon>
        <taxon>Pseudomonadati</taxon>
        <taxon>Campylobacterota</taxon>
        <taxon>Epsilonproteobacteria</taxon>
        <taxon>Campylobacterales</taxon>
        <taxon>Campylobacteraceae</taxon>
        <taxon>Campylobacter</taxon>
    </lineage>
</organism>
<reference evidence="1 2" key="1">
    <citation type="submission" date="2020-07" db="EMBL/GenBank/DDBJ databases">
        <title>Transfer of Campylobacter canadensis to the novel genus Avispirillum gen. nov., that also includes two novel species recovered from migratory waterfowl: Avispirillum anseris sp. nov. and Avispirillum brantae sp. nov.</title>
        <authorList>
            <person name="Miller W.G."/>
            <person name="Chapman M.H."/>
            <person name="Yee E."/>
            <person name="Inglis G.D."/>
        </authorList>
    </citation>
    <scope>NUCLEOTIDE SEQUENCE [LARGE SCALE GENOMIC DNA]</scope>
    <source>
        <strain evidence="1 2">L283</strain>
    </source>
</reference>
<keyword evidence="2" id="KW-1185">Reference proteome</keyword>
<sequence length="83" mass="9943">MKVTIQLNNNPKLIKIFKEIAKGFNEPLKIKKVKNDDWLEEYYKSDEFLEVVKEAEELEQAYLRGEVKAYRDVKEMMQECLND</sequence>
<dbReference type="RefSeq" id="WP_224325112.1">
    <property type="nucleotide sequence ID" value="NZ_JACGBB010000002.1"/>
</dbReference>
<accession>A0ABS7WPL9</accession>
<dbReference type="Proteomes" id="UP000786183">
    <property type="component" value="Unassembled WGS sequence"/>
</dbReference>
<protein>
    <submittedName>
        <fullName evidence="1">Uncharacterized protein</fullName>
    </submittedName>
</protein>
<evidence type="ECO:0000313" key="2">
    <source>
        <dbReference type="Proteomes" id="UP000786183"/>
    </source>
</evidence>
<evidence type="ECO:0000313" key="1">
    <source>
        <dbReference type="EMBL" id="MBZ7986714.1"/>
    </source>
</evidence>
<name>A0ABS7WPL9_9BACT</name>
<gene>
    <name evidence="1" type="ORF">AVCANL283_01110</name>
</gene>
<comment type="caution">
    <text evidence="1">The sequence shown here is derived from an EMBL/GenBank/DDBJ whole genome shotgun (WGS) entry which is preliminary data.</text>
</comment>
<dbReference type="EMBL" id="JACGBB010000002">
    <property type="protein sequence ID" value="MBZ7986714.1"/>
    <property type="molecule type" value="Genomic_DNA"/>
</dbReference>